<accession>H8I8I0</accession>
<feature type="transmembrane region" description="Helical" evidence="1">
    <location>
        <begin position="187"/>
        <end position="204"/>
    </location>
</feature>
<dbReference type="GeneID" id="11970585"/>
<feature type="transmembrane region" description="Helical" evidence="1">
    <location>
        <begin position="67"/>
        <end position="93"/>
    </location>
</feature>
<dbReference type="GO" id="GO:0140359">
    <property type="term" value="F:ABC-type transporter activity"/>
    <property type="evidence" value="ECO:0007669"/>
    <property type="project" value="InterPro"/>
</dbReference>
<feature type="transmembrane region" description="Helical" evidence="1">
    <location>
        <begin position="244"/>
        <end position="269"/>
    </location>
</feature>
<protein>
    <recommendedName>
        <fullName evidence="4">ABC-type transport system involved in multi-copper enzyme maturation, permease component</fullName>
    </recommendedName>
</protein>
<dbReference type="HOGENOM" id="CLU_1040540_0_0_2"/>
<feature type="transmembrane region" description="Helical" evidence="1">
    <location>
        <begin position="210"/>
        <end position="232"/>
    </location>
</feature>
<dbReference type="eggNOG" id="arCOG02436">
    <property type="taxonomic scope" value="Archaea"/>
</dbReference>
<organism evidence="2 3">
    <name type="scientific">Methanocella conradii (strain DSM 24694 / JCM 17849 / CGMCC 1.5162 / HZ254)</name>
    <dbReference type="NCBI Taxonomy" id="1041930"/>
    <lineage>
        <taxon>Archaea</taxon>
        <taxon>Methanobacteriati</taxon>
        <taxon>Methanobacteriota</taxon>
        <taxon>Stenosarchaea group</taxon>
        <taxon>Methanomicrobia</taxon>
        <taxon>Methanocellales</taxon>
        <taxon>Methanocellaceae</taxon>
        <taxon>Methanocella</taxon>
    </lineage>
</organism>
<keyword evidence="3" id="KW-1185">Reference proteome</keyword>
<dbReference type="GO" id="GO:0005886">
    <property type="term" value="C:plasma membrane"/>
    <property type="evidence" value="ECO:0007669"/>
    <property type="project" value="UniProtKB-SubCell"/>
</dbReference>
<dbReference type="PANTHER" id="PTHR43471">
    <property type="entry name" value="ABC TRANSPORTER PERMEASE"/>
    <property type="match status" value="1"/>
</dbReference>
<dbReference type="RefSeq" id="WP_014405295.1">
    <property type="nucleotide sequence ID" value="NC_017034.1"/>
</dbReference>
<name>H8I8I0_METCZ</name>
<dbReference type="Proteomes" id="UP000005233">
    <property type="component" value="Chromosome"/>
</dbReference>
<evidence type="ECO:0008006" key="4">
    <source>
        <dbReference type="Google" id="ProtNLM"/>
    </source>
</evidence>
<feature type="transmembrane region" description="Helical" evidence="1">
    <location>
        <begin position="23"/>
        <end position="47"/>
    </location>
</feature>
<feature type="transmembrane region" description="Helical" evidence="1">
    <location>
        <begin position="114"/>
        <end position="143"/>
    </location>
</feature>
<proteinExistence type="predicted"/>
<keyword evidence="1" id="KW-0472">Membrane</keyword>
<dbReference type="KEGG" id="mez:Mtc_0692"/>
<sequence>MSEADSVFVIATNEFSRIVGHPMAMIVVCVLLVMTLVTGAGAASLLIKPVKYAFEYQWSPDDMLYTGIGGIFFKTSLYLTILSLFLGITAFSGERSNGSLRVLITKPLYRKDIILGKFLGMSSFIFLVVFLEIGLLASMYLIMYQGHGFSSITDIALRLGFLVILIFLNSSLAVGLSMFFGVLIKNLYGVLICCVSYLYLEWYMQVAYHIGLWFSPYRLLLSAFAIGDVSLLNPQFSFSTWLNAALPSIVLMVLEVIIIVILNCFVFTVREDL</sequence>
<dbReference type="Pfam" id="PF12679">
    <property type="entry name" value="ABC2_membrane_2"/>
    <property type="match status" value="1"/>
</dbReference>
<keyword evidence="1" id="KW-0812">Transmembrane</keyword>
<dbReference type="STRING" id="1041930.Mtc_0692"/>
<dbReference type="OrthoDB" id="86287at2157"/>
<dbReference type="AlphaFoldDB" id="H8I8I0"/>
<keyword evidence="1" id="KW-1133">Transmembrane helix</keyword>
<dbReference type="EMBL" id="CP003243">
    <property type="protein sequence ID" value="AFC99456.1"/>
    <property type="molecule type" value="Genomic_DNA"/>
</dbReference>
<evidence type="ECO:0000313" key="3">
    <source>
        <dbReference type="Proteomes" id="UP000005233"/>
    </source>
</evidence>
<feature type="transmembrane region" description="Helical" evidence="1">
    <location>
        <begin position="155"/>
        <end position="180"/>
    </location>
</feature>
<evidence type="ECO:0000313" key="2">
    <source>
        <dbReference type="EMBL" id="AFC99456.1"/>
    </source>
</evidence>
<reference evidence="2 3" key="1">
    <citation type="journal article" date="2012" name="J. Bacteriol.">
        <title>Complete genome sequence of a thermophilic methanogen, Methanocella conradii HZ254, isolated from Chinese rice field soil.</title>
        <authorList>
            <person name="Lu Z."/>
            <person name="Lu Y."/>
        </authorList>
    </citation>
    <scope>NUCLEOTIDE SEQUENCE [LARGE SCALE GENOMIC DNA]</scope>
    <source>
        <strain evidence="3">DSM 24694 / JCM 17849 / CGMCC 1.5162 / HZ254</strain>
    </source>
</reference>
<gene>
    <name evidence="2" type="ordered locus">Mtc_0692</name>
</gene>
<evidence type="ECO:0000256" key="1">
    <source>
        <dbReference type="SAM" id="Phobius"/>
    </source>
</evidence>